<organism evidence="1 2">
    <name type="scientific">Arctia plantaginis</name>
    <name type="common">Wood tiger moth</name>
    <name type="synonym">Phalaena plantaginis</name>
    <dbReference type="NCBI Taxonomy" id="874455"/>
    <lineage>
        <taxon>Eukaryota</taxon>
        <taxon>Metazoa</taxon>
        <taxon>Ecdysozoa</taxon>
        <taxon>Arthropoda</taxon>
        <taxon>Hexapoda</taxon>
        <taxon>Insecta</taxon>
        <taxon>Pterygota</taxon>
        <taxon>Neoptera</taxon>
        <taxon>Endopterygota</taxon>
        <taxon>Lepidoptera</taxon>
        <taxon>Glossata</taxon>
        <taxon>Ditrysia</taxon>
        <taxon>Noctuoidea</taxon>
        <taxon>Erebidae</taxon>
        <taxon>Arctiinae</taxon>
        <taxon>Arctia</taxon>
    </lineage>
</organism>
<dbReference type="EMBL" id="CADEBD010000276">
    <property type="protein sequence ID" value="CAB3227250.1"/>
    <property type="molecule type" value="Genomic_DNA"/>
</dbReference>
<dbReference type="OrthoDB" id="270584at2759"/>
<evidence type="ECO:0000313" key="2">
    <source>
        <dbReference type="Proteomes" id="UP000494256"/>
    </source>
</evidence>
<accession>A0A8S0Z2R8</accession>
<proteinExistence type="predicted"/>
<protein>
    <submittedName>
        <fullName evidence="1">Uncharacterized protein</fullName>
    </submittedName>
</protein>
<reference evidence="1 2" key="1">
    <citation type="submission" date="2020-04" db="EMBL/GenBank/DDBJ databases">
        <authorList>
            <person name="Wallbank WR R."/>
            <person name="Pardo Diaz C."/>
            <person name="Kozak K."/>
            <person name="Martin S."/>
            <person name="Jiggins C."/>
            <person name="Moest M."/>
            <person name="Warren A I."/>
            <person name="Byers J.R.P. K."/>
            <person name="Montejo-Kovacevich G."/>
            <person name="Yen C E."/>
        </authorList>
    </citation>
    <scope>NUCLEOTIDE SEQUENCE [LARGE SCALE GENOMIC DNA]</scope>
</reference>
<gene>
    <name evidence="1" type="ORF">APLA_LOCUS2902</name>
</gene>
<comment type="caution">
    <text evidence="1">The sequence shown here is derived from an EMBL/GenBank/DDBJ whole genome shotgun (WGS) entry which is preliminary data.</text>
</comment>
<evidence type="ECO:0000313" key="1">
    <source>
        <dbReference type="EMBL" id="CAB3227250.1"/>
    </source>
</evidence>
<dbReference type="Proteomes" id="UP000494256">
    <property type="component" value="Unassembled WGS sequence"/>
</dbReference>
<dbReference type="AlphaFoldDB" id="A0A8S0Z2R8"/>
<name>A0A8S0Z2R8_ARCPL</name>
<sequence>MRAFSLPITQDVKASDIGLQSEIEIKPQPDISSSLDEELRRTKRNTMRSKGCSRGKRFYKTRCITYTMYTKIIEGDYDDGE</sequence>